<gene>
    <name evidence="3" type="ORF">BN997_02419</name>
</gene>
<name>A0A0A1MHH7_9BACI</name>
<dbReference type="Proteomes" id="UP000040453">
    <property type="component" value="Unassembled WGS sequence"/>
</dbReference>
<dbReference type="Pfam" id="PF03358">
    <property type="entry name" value="FMN_red"/>
    <property type="match status" value="1"/>
</dbReference>
<dbReference type="EMBL" id="CDGG01000001">
    <property type="protein sequence ID" value="CEI82543.1"/>
    <property type="molecule type" value="Genomic_DNA"/>
</dbReference>
<dbReference type="GO" id="GO:0016491">
    <property type="term" value="F:oxidoreductase activity"/>
    <property type="evidence" value="ECO:0007669"/>
    <property type="project" value="InterPro"/>
</dbReference>
<protein>
    <submittedName>
        <fullName evidence="3">NADPH-dependent FMN reductase</fullName>
    </submittedName>
</protein>
<evidence type="ECO:0000259" key="2">
    <source>
        <dbReference type="Pfam" id="PF03358"/>
    </source>
</evidence>
<dbReference type="PANTHER" id="PTHR30543:SF21">
    <property type="entry name" value="NAD(P)H-DEPENDENT FMN REDUCTASE LOT6"/>
    <property type="match status" value="1"/>
</dbReference>
<reference evidence="3 4" key="1">
    <citation type="submission" date="2014-11" db="EMBL/GenBank/DDBJ databases">
        <authorList>
            <person name="Urmite Genomes Urmite Genomes"/>
        </authorList>
    </citation>
    <scope>NUCLEOTIDE SEQUENCE [LARGE SCALE GENOMIC DNA]</scope>
    <source>
        <strain evidence="3 4">Oc5</strain>
    </source>
</reference>
<dbReference type="OrthoDB" id="9812295at2"/>
<dbReference type="AlphaFoldDB" id="A0A0A1MHH7"/>
<dbReference type="Gene3D" id="3.40.50.360">
    <property type="match status" value="1"/>
</dbReference>
<dbReference type="InterPro" id="IPR005025">
    <property type="entry name" value="FMN_Rdtase-like_dom"/>
</dbReference>
<dbReference type="STRING" id="545501.BN997_02419"/>
<feature type="domain" description="NADPH-dependent FMN reductase-like" evidence="2">
    <location>
        <begin position="2"/>
        <end position="148"/>
    </location>
</feature>
<organism evidence="3 4">
    <name type="scientific">Oceanobacillus oncorhynchi</name>
    <dbReference type="NCBI Taxonomy" id="545501"/>
    <lineage>
        <taxon>Bacteria</taxon>
        <taxon>Bacillati</taxon>
        <taxon>Bacillota</taxon>
        <taxon>Bacilli</taxon>
        <taxon>Bacillales</taxon>
        <taxon>Bacillaceae</taxon>
        <taxon>Oceanobacillus</taxon>
    </lineage>
</organism>
<evidence type="ECO:0000313" key="3">
    <source>
        <dbReference type="EMBL" id="CEI82543.1"/>
    </source>
</evidence>
<dbReference type="PANTHER" id="PTHR30543">
    <property type="entry name" value="CHROMATE REDUCTASE"/>
    <property type="match status" value="1"/>
</dbReference>
<proteinExistence type="inferred from homology"/>
<sequence length="193" mass="21681">MTRIGIITGSTRDVRVNLQVAEWVKDFADNKDIDAEFEIVDIKESGLGRFNEAIPPLMTNKEYATEEQRAWSRKIDSFDGFIFVTPEYNKNFPSSLKDHLDYLGSEWHHKAAGIVSYGSTLGIAASLALRTTLSNLKVATVEPQGAFSLFNDFENMATFAPMEVHKPRFGEMIDDVVAWSNALKSVRKEKSLV</sequence>
<dbReference type="RefSeq" id="WP_042532449.1">
    <property type="nucleotide sequence ID" value="NZ_CDGG01000001.1"/>
</dbReference>
<dbReference type="GO" id="GO:0010181">
    <property type="term" value="F:FMN binding"/>
    <property type="evidence" value="ECO:0007669"/>
    <property type="project" value="TreeGrafter"/>
</dbReference>
<dbReference type="GO" id="GO:0005829">
    <property type="term" value="C:cytosol"/>
    <property type="evidence" value="ECO:0007669"/>
    <property type="project" value="TreeGrafter"/>
</dbReference>
<dbReference type="InterPro" id="IPR050712">
    <property type="entry name" value="NAD(P)H-dep_reductase"/>
</dbReference>
<dbReference type="InterPro" id="IPR029039">
    <property type="entry name" value="Flavoprotein-like_sf"/>
</dbReference>
<comment type="similarity">
    <text evidence="1">Belongs to the azoreductase type 2 family.</text>
</comment>
<accession>A0A0A1MHH7</accession>
<dbReference type="SUPFAM" id="SSF52218">
    <property type="entry name" value="Flavoproteins"/>
    <property type="match status" value="1"/>
</dbReference>
<evidence type="ECO:0000313" key="4">
    <source>
        <dbReference type="Proteomes" id="UP000040453"/>
    </source>
</evidence>
<keyword evidence="4" id="KW-1185">Reference proteome</keyword>
<evidence type="ECO:0000256" key="1">
    <source>
        <dbReference type="ARBA" id="ARBA00009428"/>
    </source>
</evidence>